<dbReference type="PANTHER" id="PTHR45702:SF2">
    <property type="entry name" value="KUZBANIAN, ISOFORM A"/>
    <property type="match status" value="1"/>
</dbReference>
<keyword evidence="1" id="KW-0479">Metal-binding</keyword>
<protein>
    <submittedName>
        <fullName evidence="5">Disintegrin and metalloproteinase domaincontaining protein 10like [Acyrthosiphon pisum]</fullName>
    </submittedName>
</protein>
<dbReference type="Gene3D" id="4.10.70.10">
    <property type="entry name" value="Disintegrin domain"/>
    <property type="match status" value="1"/>
</dbReference>
<feature type="binding site" evidence="1">
    <location>
        <position position="170"/>
    </location>
    <ligand>
        <name>Zn(2+)</name>
        <dbReference type="ChEBI" id="CHEBI:29105"/>
        <note>catalytic</note>
    </ligand>
</feature>
<keyword evidence="1" id="KW-0862">Zinc</keyword>
<dbReference type="InterPro" id="IPR051489">
    <property type="entry name" value="ADAM_Metalloproteinase"/>
</dbReference>
<evidence type="ECO:0000256" key="1">
    <source>
        <dbReference type="PROSITE-ProRule" id="PRU00276"/>
    </source>
</evidence>
<keyword evidence="2" id="KW-1133">Transmembrane helix</keyword>
<dbReference type="InterPro" id="IPR036436">
    <property type="entry name" value="Disintegrin_dom_sf"/>
</dbReference>
<evidence type="ECO:0000256" key="3">
    <source>
        <dbReference type="SAM" id="SignalP"/>
    </source>
</evidence>
<proteinExistence type="predicted"/>
<dbReference type="SUPFAM" id="SSF55486">
    <property type="entry name" value="Metalloproteases ('zincins'), catalytic domain"/>
    <property type="match status" value="1"/>
</dbReference>
<evidence type="ECO:0000259" key="4">
    <source>
        <dbReference type="PROSITE" id="PS50215"/>
    </source>
</evidence>
<feature type="domain" description="Peptidase M12B" evidence="4">
    <location>
        <begin position="22"/>
        <end position="231"/>
    </location>
</feature>
<dbReference type="PANTHER" id="PTHR45702">
    <property type="entry name" value="ADAM10/ADAM17 METALLOPEPTIDASE FAMILY MEMBER"/>
    <property type="match status" value="1"/>
</dbReference>
<dbReference type="OrthoDB" id="2149267at2759"/>
<feature type="transmembrane region" description="Helical" evidence="2">
    <location>
        <begin position="313"/>
        <end position="336"/>
    </location>
</feature>
<organism evidence="5">
    <name type="scientific">Lepeophtheirus salmonis</name>
    <name type="common">Salmon louse</name>
    <name type="synonym">Caligus salmonis</name>
    <dbReference type="NCBI Taxonomy" id="72036"/>
    <lineage>
        <taxon>Eukaryota</taxon>
        <taxon>Metazoa</taxon>
        <taxon>Ecdysozoa</taxon>
        <taxon>Arthropoda</taxon>
        <taxon>Crustacea</taxon>
        <taxon>Multicrustacea</taxon>
        <taxon>Hexanauplia</taxon>
        <taxon>Copepoda</taxon>
        <taxon>Siphonostomatoida</taxon>
        <taxon>Caligidae</taxon>
        <taxon>Lepeophtheirus</taxon>
    </lineage>
</organism>
<comment type="caution">
    <text evidence="1">Lacks conserved residue(s) required for the propagation of feature annotation.</text>
</comment>
<dbReference type="AlphaFoldDB" id="A0A0K2TBC1"/>
<dbReference type="Gene3D" id="3.40.390.10">
    <property type="entry name" value="Collagenase (Catalytic Domain)"/>
    <property type="match status" value="1"/>
</dbReference>
<reference evidence="5" key="1">
    <citation type="submission" date="2014-05" db="EMBL/GenBank/DDBJ databases">
        <authorList>
            <person name="Chronopoulou M."/>
        </authorList>
    </citation>
    <scope>NUCLEOTIDE SEQUENCE</scope>
    <source>
        <tissue evidence="5">Whole organism</tissue>
    </source>
</reference>
<keyword evidence="5" id="KW-0401">Integrin</keyword>
<dbReference type="GO" id="GO:0004222">
    <property type="term" value="F:metalloendopeptidase activity"/>
    <property type="evidence" value="ECO:0007669"/>
    <property type="project" value="InterPro"/>
</dbReference>
<dbReference type="OMA" id="KHITHGH"/>
<name>A0A0K2TBC1_LEPSM</name>
<feature type="signal peptide" evidence="3">
    <location>
        <begin position="1"/>
        <end position="18"/>
    </location>
</feature>
<accession>A0A0K2TBC1</accession>
<feature type="chain" id="PRO_5005487624" evidence="3">
    <location>
        <begin position="19"/>
        <end position="362"/>
    </location>
</feature>
<feature type="active site" evidence="1">
    <location>
        <position position="171"/>
    </location>
</feature>
<feature type="binding site" evidence="1">
    <location>
        <position position="174"/>
    </location>
    <ligand>
        <name>Zn(2+)</name>
        <dbReference type="ChEBI" id="CHEBI:29105"/>
        <note>catalytic</note>
    </ligand>
</feature>
<feature type="binding site" evidence="1">
    <location>
        <position position="180"/>
    </location>
    <ligand>
        <name>Zn(2+)</name>
        <dbReference type="ChEBI" id="CHEBI:29105"/>
        <note>catalytic</note>
    </ligand>
</feature>
<sequence length="362" mass="41978">MFGQIFIYLTFLGQLTFGYRTRICNLMIGVDEPFWARHGKNMSQIEELAQEHVKVLNEIFTKQVLNESPYDDIEFRLQRLQVMFGSCDSFENTVTNCTAQRDNFLKAFDRHDFKEFCLAYMFSHRDFSGGTAGYASVGTVCAHNSNSGFITSLNYGVDRSLEDSTITFAHEVGHNFGAKHDSDYDDSECIKRDYIMNEVYDATLHPEGEKVDYKTQFSDCSITSMKKKLNELSTRDNLCFKPESEVSEVVETAICGNYIVEPGEECDCGLEDHDCADFCCYPAHISVYDRYQNMKAVPCTRNFDRYHCKYPPLLVYGIYFPFGFIIACTFIIFFTLRWDWRGQKMFFQHIRENQIHIIKNSS</sequence>
<evidence type="ECO:0000256" key="2">
    <source>
        <dbReference type="SAM" id="Phobius"/>
    </source>
</evidence>
<dbReference type="PROSITE" id="PS50215">
    <property type="entry name" value="ADAM_MEPRO"/>
    <property type="match status" value="1"/>
</dbReference>
<dbReference type="EMBL" id="HACA01005415">
    <property type="protein sequence ID" value="CDW22776.1"/>
    <property type="molecule type" value="Transcribed_RNA"/>
</dbReference>
<keyword evidence="2" id="KW-0472">Membrane</keyword>
<dbReference type="GO" id="GO:0006509">
    <property type="term" value="P:membrane protein ectodomain proteolysis"/>
    <property type="evidence" value="ECO:0007669"/>
    <property type="project" value="TreeGrafter"/>
</dbReference>
<keyword evidence="2" id="KW-0812">Transmembrane</keyword>
<keyword evidence="3" id="KW-0732">Signal</keyword>
<dbReference type="GO" id="GO:0046872">
    <property type="term" value="F:metal ion binding"/>
    <property type="evidence" value="ECO:0007669"/>
    <property type="project" value="UniProtKB-KW"/>
</dbReference>
<dbReference type="Pfam" id="PF13688">
    <property type="entry name" value="Reprolysin_5"/>
    <property type="match status" value="1"/>
</dbReference>
<dbReference type="InterPro" id="IPR024079">
    <property type="entry name" value="MetalloPept_cat_dom_sf"/>
</dbReference>
<evidence type="ECO:0000313" key="5">
    <source>
        <dbReference type="EMBL" id="CDW22776.1"/>
    </source>
</evidence>
<dbReference type="GO" id="GO:0007229">
    <property type="term" value="P:integrin-mediated signaling pathway"/>
    <property type="evidence" value="ECO:0007669"/>
    <property type="project" value="UniProtKB-KW"/>
</dbReference>
<dbReference type="InterPro" id="IPR001590">
    <property type="entry name" value="Peptidase_M12B"/>
</dbReference>
<dbReference type="GO" id="GO:0005886">
    <property type="term" value="C:plasma membrane"/>
    <property type="evidence" value="ECO:0007669"/>
    <property type="project" value="TreeGrafter"/>
</dbReference>